<feature type="compositionally biased region" description="Basic residues" evidence="1">
    <location>
        <begin position="37"/>
        <end position="56"/>
    </location>
</feature>
<sequence>MENGIVQTLVLLAILVLAVLFFAARRGRDRTRDKLLHRSARRSTRSHTHTHTHHRP</sequence>
<evidence type="ECO:0000313" key="4">
    <source>
        <dbReference type="Proteomes" id="UP000032866"/>
    </source>
</evidence>
<dbReference type="EMBL" id="CP003775">
    <property type="protein sequence ID" value="AFQ51563.1"/>
    <property type="molecule type" value="Genomic_DNA"/>
</dbReference>
<proteinExistence type="predicted"/>
<reference evidence="3 4" key="1">
    <citation type="journal article" date="2012" name="J. Bacteriol.">
        <title>Complete Genome Sequence of Burkholderia sp. Strain GG4, a Betaproteobacterium That Reduces 3-Oxo-N-Acylhomoserine Lactones and Produces Different N-Acylhomoserine Lactones.</title>
        <authorList>
            <person name="Hong K.W."/>
            <person name="Koh C.L."/>
            <person name="Sam C.K."/>
            <person name="Yin W.F."/>
            <person name="Chan K.G."/>
        </authorList>
    </citation>
    <scope>NUCLEOTIDE SEQUENCE [LARGE SCALE GENOMIC DNA]</scope>
    <source>
        <strain evidence="3 4">GG4</strain>
    </source>
</reference>
<evidence type="ECO:0000256" key="1">
    <source>
        <dbReference type="SAM" id="MobiDB-lite"/>
    </source>
</evidence>
<accession>A0A9W3K6D8</accession>
<organism evidence="3 4">
    <name type="scientific">Burkholderia cepacia GG4</name>
    <dbReference type="NCBI Taxonomy" id="1009846"/>
    <lineage>
        <taxon>Bacteria</taxon>
        <taxon>Pseudomonadati</taxon>
        <taxon>Pseudomonadota</taxon>
        <taxon>Betaproteobacteria</taxon>
        <taxon>Burkholderiales</taxon>
        <taxon>Burkholderiaceae</taxon>
        <taxon>Burkholderia</taxon>
        <taxon>Burkholderia cepacia complex</taxon>
    </lineage>
</organism>
<dbReference type="Proteomes" id="UP000032866">
    <property type="component" value="Chromosome 2"/>
</dbReference>
<dbReference type="KEGG" id="bct:GEM_5177"/>
<protein>
    <submittedName>
        <fullName evidence="3">Uncharacterized protein</fullName>
    </submittedName>
</protein>
<feature type="region of interest" description="Disordered" evidence="1">
    <location>
        <begin position="32"/>
        <end position="56"/>
    </location>
</feature>
<evidence type="ECO:0000313" key="3">
    <source>
        <dbReference type="EMBL" id="AFQ51563.1"/>
    </source>
</evidence>
<feature type="transmembrane region" description="Helical" evidence="2">
    <location>
        <begin position="6"/>
        <end position="24"/>
    </location>
</feature>
<keyword evidence="2" id="KW-0472">Membrane</keyword>
<dbReference type="AlphaFoldDB" id="A0A9W3K6D8"/>
<evidence type="ECO:0000256" key="2">
    <source>
        <dbReference type="SAM" id="Phobius"/>
    </source>
</evidence>
<keyword evidence="2" id="KW-0812">Transmembrane</keyword>
<gene>
    <name evidence="3" type="ORF">GEM_5177</name>
</gene>
<keyword evidence="2" id="KW-1133">Transmembrane helix</keyword>
<dbReference type="RefSeq" id="WP_014900319.1">
    <property type="nucleotide sequence ID" value="NC_018514.1"/>
</dbReference>
<name>A0A9W3K6D8_BURCE</name>